<evidence type="ECO:0000259" key="2">
    <source>
        <dbReference type="Pfam" id="PF25912"/>
    </source>
</evidence>
<dbReference type="Pfam" id="PF07929">
    <property type="entry name" value="PRiA4_ORF3"/>
    <property type="match status" value="1"/>
</dbReference>
<comment type="caution">
    <text evidence="3">The sequence shown here is derived from an EMBL/GenBank/DDBJ whole genome shotgun (WGS) entry which is preliminary data.</text>
</comment>
<dbReference type="Proteomes" id="UP000608850">
    <property type="component" value="Unassembled WGS sequence"/>
</dbReference>
<gene>
    <name evidence="3" type="ORF">GCM10009021_29040</name>
</gene>
<organism evidence="3 4">
    <name type="scientific">Halarchaeum nitratireducens</name>
    <dbReference type="NCBI Taxonomy" id="489913"/>
    <lineage>
        <taxon>Archaea</taxon>
        <taxon>Methanobacteriati</taxon>
        <taxon>Methanobacteriota</taxon>
        <taxon>Stenosarchaea group</taxon>
        <taxon>Halobacteria</taxon>
        <taxon>Halobacteriales</taxon>
        <taxon>Halobacteriaceae</taxon>
    </lineage>
</organism>
<dbReference type="InterPro" id="IPR058270">
    <property type="entry name" value="DUF7964"/>
</dbReference>
<feature type="domain" description="DUF7964" evidence="2">
    <location>
        <begin position="167"/>
        <end position="251"/>
    </location>
</feature>
<protein>
    <submittedName>
        <fullName evidence="3">Uncharacterized protein</fullName>
    </submittedName>
</protein>
<evidence type="ECO:0000259" key="1">
    <source>
        <dbReference type="Pfam" id="PF07929"/>
    </source>
</evidence>
<keyword evidence="4" id="KW-1185">Reference proteome</keyword>
<dbReference type="EMBL" id="BMOQ01000009">
    <property type="protein sequence ID" value="GGN25284.1"/>
    <property type="molecule type" value="Genomic_DNA"/>
</dbReference>
<reference evidence="3 4" key="1">
    <citation type="journal article" date="2019" name="Int. J. Syst. Evol. Microbiol.">
        <title>The Global Catalogue of Microorganisms (GCM) 10K type strain sequencing project: providing services to taxonomists for standard genome sequencing and annotation.</title>
        <authorList>
            <consortium name="The Broad Institute Genomics Platform"/>
            <consortium name="The Broad Institute Genome Sequencing Center for Infectious Disease"/>
            <person name="Wu L."/>
            <person name="Ma J."/>
        </authorList>
    </citation>
    <scope>NUCLEOTIDE SEQUENCE [LARGE SCALE GENOMIC DNA]</scope>
    <source>
        <strain evidence="3 4">JCM 16331</strain>
    </source>
</reference>
<dbReference type="InterPro" id="IPR012912">
    <property type="entry name" value="Plasmid_pRiA4b_Orf3-like"/>
</dbReference>
<dbReference type="SUPFAM" id="SSF159941">
    <property type="entry name" value="MM3350-like"/>
    <property type="match status" value="1"/>
</dbReference>
<dbReference type="InterPro" id="IPR024047">
    <property type="entry name" value="MM3350-like_sf"/>
</dbReference>
<proteinExistence type="predicted"/>
<sequence>MTAYRFRVKFAPDPTSLWRDIVVGADRTLDEFQTTINAAMGLNQDHLWFFGIDEDYWESDVKYQCPAEHEDLPSGQPMQFGETTYSAGATTVGELVAQLDLDQYDRICYLFDYGDEWRFYAILKEVVDDPDRRAPEVVKEKGDEIDQYASAGEDGSPLPDRLQELGLPDTAVPTADLRALEDRDDVAHVIVLLSIETGFGTVSERFMIQFDDVGYLLENSPRGWEVIEEVDGGDKTEEALLSALVSAAREWHAEIAEIASAASGQVFDDQTVEAMNVELNQELERTGYSHL</sequence>
<accession>A0A830GG25</accession>
<dbReference type="Gene3D" id="3.10.290.30">
    <property type="entry name" value="MM3350-like"/>
    <property type="match status" value="1"/>
</dbReference>
<dbReference type="RefSeq" id="WP_188879914.1">
    <property type="nucleotide sequence ID" value="NZ_BMOQ01000009.1"/>
</dbReference>
<evidence type="ECO:0000313" key="3">
    <source>
        <dbReference type="EMBL" id="GGN25284.1"/>
    </source>
</evidence>
<evidence type="ECO:0000313" key="4">
    <source>
        <dbReference type="Proteomes" id="UP000608850"/>
    </source>
</evidence>
<name>A0A830GG25_9EURY</name>
<feature type="domain" description="Plasmid pRiA4b Orf3-like" evidence="1">
    <location>
        <begin position="3"/>
        <end position="142"/>
    </location>
</feature>
<dbReference type="OrthoDB" id="225393at2157"/>
<dbReference type="AlphaFoldDB" id="A0A830GG25"/>
<dbReference type="Pfam" id="PF25912">
    <property type="entry name" value="DUF7964"/>
    <property type="match status" value="1"/>
</dbReference>